<proteinExistence type="predicted"/>
<reference evidence="2" key="1">
    <citation type="submission" date="2021-02" db="EMBL/GenBank/DDBJ databases">
        <authorList>
            <person name="Dougan E. K."/>
            <person name="Rhodes N."/>
            <person name="Thang M."/>
            <person name="Chan C."/>
        </authorList>
    </citation>
    <scope>NUCLEOTIDE SEQUENCE</scope>
</reference>
<comment type="caution">
    <text evidence="2">The sequence shown here is derived from an EMBL/GenBank/DDBJ whole genome shotgun (WGS) entry which is preliminary data.</text>
</comment>
<accession>A0A812RCZ4</accession>
<evidence type="ECO:0000313" key="3">
    <source>
        <dbReference type="Proteomes" id="UP000601435"/>
    </source>
</evidence>
<dbReference type="EMBL" id="CAJNJA010018809">
    <property type="protein sequence ID" value="CAE7432034.1"/>
    <property type="molecule type" value="Genomic_DNA"/>
</dbReference>
<dbReference type="Proteomes" id="UP000601435">
    <property type="component" value="Unassembled WGS sequence"/>
</dbReference>
<evidence type="ECO:0000313" key="2">
    <source>
        <dbReference type="EMBL" id="CAE7432034.1"/>
    </source>
</evidence>
<dbReference type="AlphaFoldDB" id="A0A812RCZ4"/>
<gene>
    <name evidence="2" type="primary">Man1b1</name>
    <name evidence="2" type="ORF">SNEC2469_LOCUS11866</name>
</gene>
<name>A0A812RCZ4_9DINO</name>
<feature type="compositionally biased region" description="Basic and acidic residues" evidence="1">
    <location>
        <begin position="150"/>
        <end position="159"/>
    </location>
</feature>
<dbReference type="OrthoDB" id="10395395at2759"/>
<keyword evidence="3" id="KW-1185">Reference proteome</keyword>
<feature type="compositionally biased region" description="Basic and acidic residues" evidence="1">
    <location>
        <begin position="133"/>
        <end position="142"/>
    </location>
</feature>
<protein>
    <submittedName>
        <fullName evidence="2">Man1b1 protein</fullName>
    </submittedName>
</protein>
<sequence>MMGQSLHRRILPFSSSINAACGADVFCNCDAFTDMPRIVLFLLLPFASPPWRRMASAQPRGHREIDCGEAPARPSERRQTVAALAQIWDPQTLASFSMSQLDGLSDVMCGHCPQLSRAFKLLGKGIDLCSRAGGERKRRENPKEEEEEREREREKARER</sequence>
<organism evidence="2 3">
    <name type="scientific">Symbiodinium necroappetens</name>
    <dbReference type="NCBI Taxonomy" id="1628268"/>
    <lineage>
        <taxon>Eukaryota</taxon>
        <taxon>Sar</taxon>
        <taxon>Alveolata</taxon>
        <taxon>Dinophyceae</taxon>
        <taxon>Suessiales</taxon>
        <taxon>Symbiodiniaceae</taxon>
        <taxon>Symbiodinium</taxon>
    </lineage>
</organism>
<feature type="region of interest" description="Disordered" evidence="1">
    <location>
        <begin position="132"/>
        <end position="159"/>
    </location>
</feature>
<evidence type="ECO:0000256" key="1">
    <source>
        <dbReference type="SAM" id="MobiDB-lite"/>
    </source>
</evidence>